<accession>H0EGX3</accession>
<protein>
    <submittedName>
        <fullName evidence="1">Uncharacterized protein</fullName>
    </submittedName>
</protein>
<organism evidence="1 2">
    <name type="scientific">Glarea lozoyensis (strain ATCC 74030 / MF5533)</name>
    <dbReference type="NCBI Taxonomy" id="1104152"/>
    <lineage>
        <taxon>Eukaryota</taxon>
        <taxon>Fungi</taxon>
        <taxon>Dikarya</taxon>
        <taxon>Ascomycota</taxon>
        <taxon>Pezizomycotina</taxon>
        <taxon>Leotiomycetes</taxon>
        <taxon>Helotiales</taxon>
        <taxon>Helotiaceae</taxon>
        <taxon>Glarea</taxon>
    </lineage>
</organism>
<evidence type="ECO:0000313" key="2">
    <source>
        <dbReference type="Proteomes" id="UP000005446"/>
    </source>
</evidence>
<name>H0EGX3_GLAL7</name>
<evidence type="ECO:0000313" key="1">
    <source>
        <dbReference type="EMBL" id="EHL02237.1"/>
    </source>
</evidence>
<gene>
    <name evidence="1" type="ORF">M7I_1831</name>
</gene>
<dbReference type="Proteomes" id="UP000005446">
    <property type="component" value="Unassembled WGS sequence"/>
</dbReference>
<dbReference type="HOGENOM" id="CLU_3224709_0_0_1"/>
<dbReference type="InParanoid" id="H0EGX3"/>
<comment type="caution">
    <text evidence="1">The sequence shown here is derived from an EMBL/GenBank/DDBJ whole genome shotgun (WGS) entry which is preliminary data.</text>
</comment>
<keyword evidence="2" id="KW-1185">Reference proteome</keyword>
<sequence length="44" mass="4779">MYETGISIGSVKNHVDKSIGWDGRVTHNESSGVESLAKTCADLW</sequence>
<dbReference type="EMBL" id="AGUE01000032">
    <property type="protein sequence ID" value="EHL02237.1"/>
    <property type="molecule type" value="Genomic_DNA"/>
</dbReference>
<proteinExistence type="predicted"/>
<dbReference type="AlphaFoldDB" id="H0EGX3"/>
<reference evidence="1 2" key="1">
    <citation type="journal article" date="2012" name="Eukaryot. Cell">
        <title>Genome sequence of the fungus Glarea lozoyensis: the first genome sequence of a species from the Helotiaceae family.</title>
        <authorList>
            <person name="Youssar L."/>
            <person name="Gruening B.A."/>
            <person name="Erxleben A."/>
            <person name="Guenther S."/>
            <person name="Huettel W."/>
        </authorList>
    </citation>
    <scope>NUCLEOTIDE SEQUENCE [LARGE SCALE GENOMIC DNA]</scope>
    <source>
        <strain evidence="2">ATCC 74030 / MF5533</strain>
    </source>
</reference>